<evidence type="ECO:0000313" key="1">
    <source>
        <dbReference type="Proteomes" id="UP000887565"/>
    </source>
</evidence>
<proteinExistence type="predicted"/>
<accession>A0A915KTJ9</accession>
<protein>
    <submittedName>
        <fullName evidence="2">Uncharacterized protein</fullName>
    </submittedName>
</protein>
<name>A0A915KTJ9_ROMCU</name>
<dbReference type="WBParaSite" id="nRc.2.0.1.t41806-RA">
    <property type="protein sequence ID" value="nRc.2.0.1.t41806-RA"/>
    <property type="gene ID" value="nRc.2.0.1.g41806"/>
</dbReference>
<dbReference type="AlphaFoldDB" id="A0A915KTJ9"/>
<dbReference type="Proteomes" id="UP000887565">
    <property type="component" value="Unplaced"/>
</dbReference>
<keyword evidence="1" id="KW-1185">Reference proteome</keyword>
<organism evidence="1 2">
    <name type="scientific">Romanomermis culicivorax</name>
    <name type="common">Nematode worm</name>
    <dbReference type="NCBI Taxonomy" id="13658"/>
    <lineage>
        <taxon>Eukaryota</taxon>
        <taxon>Metazoa</taxon>
        <taxon>Ecdysozoa</taxon>
        <taxon>Nematoda</taxon>
        <taxon>Enoplea</taxon>
        <taxon>Dorylaimia</taxon>
        <taxon>Mermithida</taxon>
        <taxon>Mermithoidea</taxon>
        <taxon>Mermithidae</taxon>
        <taxon>Romanomermis</taxon>
    </lineage>
</organism>
<evidence type="ECO:0000313" key="2">
    <source>
        <dbReference type="WBParaSite" id="nRc.2.0.1.t41806-RA"/>
    </source>
</evidence>
<sequence>MSSVKFLGNLGFLPQFLVQAKSVILKLCRPGGRLCRFADCSGWPTVPDGRLYRVADCTGWPTVQGGRSNLM</sequence>
<reference evidence="2" key="1">
    <citation type="submission" date="2022-11" db="UniProtKB">
        <authorList>
            <consortium name="WormBaseParasite"/>
        </authorList>
    </citation>
    <scope>IDENTIFICATION</scope>
</reference>